<comment type="caution">
    <text evidence="1">The sequence shown here is derived from an EMBL/GenBank/DDBJ whole genome shotgun (WGS) entry which is preliminary data.</text>
</comment>
<protein>
    <submittedName>
        <fullName evidence="1">Uncharacterized protein</fullName>
    </submittedName>
</protein>
<reference evidence="1" key="1">
    <citation type="submission" date="2016-10" db="EMBL/GenBank/DDBJ databases">
        <title>Sequence of Gallionella enrichment culture.</title>
        <authorList>
            <person name="Poehlein A."/>
            <person name="Muehling M."/>
            <person name="Daniel R."/>
        </authorList>
    </citation>
    <scope>NUCLEOTIDE SEQUENCE</scope>
</reference>
<name>A0A1J5PYB8_9ZZZZ</name>
<sequence length="32" mass="4022">MRETIPQEWTKFRDKVSDNFRVITHENFRVLK</sequence>
<accession>A0A1J5PYB8</accession>
<evidence type="ECO:0000313" key="1">
    <source>
        <dbReference type="EMBL" id="OIQ72807.1"/>
    </source>
</evidence>
<gene>
    <name evidence="1" type="ORF">GALL_455650</name>
</gene>
<dbReference type="EMBL" id="MLJW01003121">
    <property type="protein sequence ID" value="OIQ72807.1"/>
    <property type="molecule type" value="Genomic_DNA"/>
</dbReference>
<organism evidence="1">
    <name type="scientific">mine drainage metagenome</name>
    <dbReference type="NCBI Taxonomy" id="410659"/>
    <lineage>
        <taxon>unclassified sequences</taxon>
        <taxon>metagenomes</taxon>
        <taxon>ecological metagenomes</taxon>
    </lineage>
</organism>
<dbReference type="AlphaFoldDB" id="A0A1J5PYB8"/>
<proteinExistence type="predicted"/>